<dbReference type="InterPro" id="IPR047960">
    <property type="entry name" value="Transpos_IS1380"/>
</dbReference>
<dbReference type="Proteomes" id="UP000028006">
    <property type="component" value="Unassembled WGS sequence"/>
</dbReference>
<reference evidence="2 3" key="1">
    <citation type="submission" date="2014-06" db="EMBL/GenBank/DDBJ databases">
        <title>Whole Genome Sequences of Three Symbiotic Endozoicomonas Bacteria.</title>
        <authorList>
            <person name="Neave M.J."/>
            <person name="Apprill A."/>
            <person name="Voolstra C.R."/>
        </authorList>
    </citation>
    <scope>NUCLEOTIDE SEQUENCE [LARGE SCALE GENOMIC DNA]</scope>
    <source>
        <strain evidence="2 3">LMG 24815</strain>
    </source>
</reference>
<proteinExistence type="predicted"/>
<dbReference type="AlphaFoldDB" id="A0A081N5A4"/>
<dbReference type="Pfam" id="PF13701">
    <property type="entry name" value="DDE_Tnp_1_4"/>
    <property type="match status" value="1"/>
</dbReference>
<sequence>MKLKFEQSETEFYTPAAGLCFFGHALNKNTDLKKSLRSIKKRHGILNIDLVRAFVGLLALGKTDFDAIDNYRHDDWFKRSMGINQMPSASRLRQRFNEDATQLIPLIEEALPELLVELDAPISPLSKELDHFQHIPLDIDVTPQDNSKTKKEGSQWTYKHFHGFAPIMSYVGTEGWCIGAELRPGSQHSQNDFIPFLSAVLHRLRRITQAPVLLRLDSGHDAEDTRRQVANHNNVNHIIKLNPRQQYTVTAWLPAFEAANVQWTELRPGKTYATLSVIHETDYGKQRLIIRIIKRTTDAVGQYFLTPDYELDGWWTTLDEAEYDNDNVILLYEDHATSEQFHSEFKTDMDLERLPSGKFDTNDLVMCLGALTYNILRYMGQTCLLGSNSPVRHKAQRRRIKTVMQELVYQSARFMKKSRQFILRFGRHSPGLSAFMQLFPEKQLC</sequence>
<accession>A0A081N5A4</accession>
<name>A0A081N5A4_9GAMM</name>
<keyword evidence="3" id="KW-1185">Reference proteome</keyword>
<evidence type="ECO:0000313" key="2">
    <source>
        <dbReference type="EMBL" id="KEQ13627.1"/>
    </source>
</evidence>
<protein>
    <submittedName>
        <fullName evidence="2">Transposase</fullName>
    </submittedName>
</protein>
<gene>
    <name evidence="2" type="ORF">GZ77_15045</name>
</gene>
<dbReference type="EMBL" id="JOKG01000003">
    <property type="protein sequence ID" value="KEQ13627.1"/>
    <property type="molecule type" value="Genomic_DNA"/>
</dbReference>
<organism evidence="2 3">
    <name type="scientific">Endozoicomonas montiporae</name>
    <dbReference type="NCBI Taxonomy" id="1027273"/>
    <lineage>
        <taxon>Bacteria</taxon>
        <taxon>Pseudomonadati</taxon>
        <taxon>Pseudomonadota</taxon>
        <taxon>Gammaproteobacteria</taxon>
        <taxon>Oceanospirillales</taxon>
        <taxon>Endozoicomonadaceae</taxon>
        <taxon>Endozoicomonas</taxon>
    </lineage>
</organism>
<dbReference type="NCBIfam" id="NF033539">
    <property type="entry name" value="transpos_IS1380"/>
    <property type="match status" value="1"/>
</dbReference>
<dbReference type="eggNOG" id="COG3385">
    <property type="taxonomic scope" value="Bacteria"/>
</dbReference>
<evidence type="ECO:0000259" key="1">
    <source>
        <dbReference type="Pfam" id="PF13701"/>
    </source>
</evidence>
<feature type="domain" description="Transposase DDE" evidence="1">
    <location>
        <begin position="47"/>
        <end position="438"/>
    </location>
</feature>
<dbReference type="InterPro" id="IPR025668">
    <property type="entry name" value="Tnp_DDE_dom"/>
</dbReference>
<dbReference type="RefSeq" id="WP_034876666.1">
    <property type="nucleotide sequence ID" value="NZ_JOKG01000003.1"/>
</dbReference>
<evidence type="ECO:0000313" key="3">
    <source>
        <dbReference type="Proteomes" id="UP000028006"/>
    </source>
</evidence>
<comment type="caution">
    <text evidence="2">The sequence shown here is derived from an EMBL/GenBank/DDBJ whole genome shotgun (WGS) entry which is preliminary data.</text>
</comment>